<dbReference type="AlphaFoldDB" id="H3GE45"/>
<dbReference type="VEuPathDB" id="FungiDB:KRP23_6906"/>
<keyword evidence="1" id="KW-0479">Metal-binding</keyword>
<evidence type="ECO:0000256" key="1">
    <source>
        <dbReference type="ARBA" id="ARBA00022723"/>
    </source>
</evidence>
<evidence type="ECO:0000313" key="7">
    <source>
        <dbReference type="EnsemblProtists" id="Phyra73899"/>
    </source>
</evidence>
<keyword evidence="2 4" id="KW-0863">Zinc-finger</keyword>
<dbReference type="OMA" id="IPRIFLM"/>
<dbReference type="eggNOG" id="ENOG502RZGN">
    <property type="taxonomic scope" value="Eukaryota"/>
</dbReference>
<feature type="region of interest" description="Disordered" evidence="5">
    <location>
        <begin position="1"/>
        <end position="55"/>
    </location>
</feature>
<dbReference type="Proteomes" id="UP000005238">
    <property type="component" value="Unassembled WGS sequence"/>
</dbReference>
<sequence length="863" mass="93009">MPSLTDPSSSPAADDVSAGTPGALQPSPPSAPNVDASLDTSADSNDALEGENEPDSVYVASSPKAEMTLASVSRFAPFEESYTDMNELRRALKVLSVQRNAPYYMQHSSPQRVEARCPSWRQRKRRAGADSDAEVSTAAAPVCEFVVSANRHANGRVYVTRAVVTHSPTCSVLHARLAANADAANTGESGTAGEKGRVSSTVTASALLETALPFMGELASSRGGRDAVKPKDISNIMKEKFGVQPSYMTAWRALSAFRQQRKQDDSKSYMKLNGYLQSFAETNAGSLVAFEHQDSSQVPPPVGKPNAKIFARAFLCPKPLHDALRYCRGSMLLSVFLVTSPFGGVVFTATGQDAMGDNVPIAIGLAPAESENAWSFFLQNLRRAFPDLERSVTSLVHNRGDELTRAAHNVFPNCPQSNEVEMFIRNGVQAAAAAAAASEASSVPSATPGAIGATLPLDLSMQWMEALCAKSPLMILAGWVSQVARTLFQRYERYGHLSSEYPAEFHSLAAEYEGEASRFDVVRTSESEFEVIDQQTSAGRVVNFAKQTCTCGEYDVSRFPCLHVFLAVTHAGMLQTEVIPRIFLMTSLKALYAGRITPIDIDTVTSDGVTIPQPLPKTRGRPRKVQQIQQFGDPKQEKLSCSVCGVKGHNKRTCKRLSSVSIPIARGTSVSEVHTDDVATGQEDTTFLVSPYGDDLAFDNSALGGAEGHVSDGHLSSGKRRRLTANDNGEEKKVGDDDEEAGANGVALVVKENAWYPVEIRVNSSAGNITFSIDGQQVFDIVLTEMGFTDSQLSYYGWASRGEGAIGIGGWQDQASFVRNVVATSLTDSSEVLYSNPMTDESVVVPEFGGRHGRCFLRISSRR</sequence>
<name>H3GE45_PHYRM</name>
<dbReference type="SMART" id="SM00575">
    <property type="entry name" value="ZnF_PMZ"/>
    <property type="match status" value="1"/>
</dbReference>
<reference evidence="8" key="1">
    <citation type="journal article" date="2006" name="Science">
        <title>Phytophthora genome sequences uncover evolutionary origins and mechanisms of pathogenesis.</title>
        <authorList>
            <person name="Tyler B.M."/>
            <person name="Tripathy S."/>
            <person name="Zhang X."/>
            <person name="Dehal P."/>
            <person name="Jiang R.H."/>
            <person name="Aerts A."/>
            <person name="Arredondo F.D."/>
            <person name="Baxter L."/>
            <person name="Bensasson D."/>
            <person name="Beynon J.L."/>
            <person name="Chapman J."/>
            <person name="Damasceno C.M."/>
            <person name="Dorrance A.E."/>
            <person name="Dou D."/>
            <person name="Dickerman A.W."/>
            <person name="Dubchak I.L."/>
            <person name="Garbelotto M."/>
            <person name="Gijzen M."/>
            <person name="Gordon S.G."/>
            <person name="Govers F."/>
            <person name="Grunwald N.J."/>
            <person name="Huang W."/>
            <person name="Ivors K.L."/>
            <person name="Jones R.W."/>
            <person name="Kamoun S."/>
            <person name="Krampis K."/>
            <person name="Lamour K.H."/>
            <person name="Lee M.K."/>
            <person name="McDonald W.H."/>
            <person name="Medina M."/>
            <person name="Meijer H.J."/>
            <person name="Nordberg E.K."/>
            <person name="Maclean D.J."/>
            <person name="Ospina-Giraldo M.D."/>
            <person name="Morris P.F."/>
            <person name="Phuntumart V."/>
            <person name="Putnam N.H."/>
            <person name="Rash S."/>
            <person name="Rose J.K."/>
            <person name="Sakihama Y."/>
            <person name="Salamov A.A."/>
            <person name="Savidor A."/>
            <person name="Scheuring C.F."/>
            <person name="Smith B.M."/>
            <person name="Sobral B.W."/>
            <person name="Terry A."/>
            <person name="Torto-Alalibo T.A."/>
            <person name="Win J."/>
            <person name="Xu Z."/>
            <person name="Zhang H."/>
            <person name="Grigoriev I.V."/>
            <person name="Rokhsar D.S."/>
            <person name="Boore J.L."/>
        </authorList>
    </citation>
    <scope>NUCLEOTIDE SEQUENCE [LARGE SCALE GENOMIC DNA]</scope>
    <source>
        <strain evidence="8">Pr102</strain>
    </source>
</reference>
<dbReference type="EnsemblProtists" id="Phyra73899">
    <property type="protein sequence ID" value="Phyra73899"/>
    <property type="gene ID" value="Phyra73899"/>
</dbReference>
<dbReference type="PROSITE" id="PS50966">
    <property type="entry name" value="ZF_SWIM"/>
    <property type="match status" value="1"/>
</dbReference>
<evidence type="ECO:0000256" key="3">
    <source>
        <dbReference type="ARBA" id="ARBA00022833"/>
    </source>
</evidence>
<keyword evidence="8" id="KW-1185">Reference proteome</keyword>
<dbReference type="VEuPathDB" id="FungiDB:KRP22_12005"/>
<dbReference type="InterPro" id="IPR006564">
    <property type="entry name" value="Znf_PMZ"/>
</dbReference>
<dbReference type="PANTHER" id="PTHR31973">
    <property type="entry name" value="POLYPROTEIN, PUTATIVE-RELATED"/>
    <property type="match status" value="1"/>
</dbReference>
<dbReference type="STRING" id="164328.H3GE45"/>
<reference evidence="7" key="2">
    <citation type="submission" date="2015-06" db="UniProtKB">
        <authorList>
            <consortium name="EnsemblProtists"/>
        </authorList>
    </citation>
    <scope>IDENTIFICATION</scope>
    <source>
        <strain evidence="7">Pr102</strain>
    </source>
</reference>
<evidence type="ECO:0000313" key="8">
    <source>
        <dbReference type="Proteomes" id="UP000005238"/>
    </source>
</evidence>
<evidence type="ECO:0000259" key="6">
    <source>
        <dbReference type="PROSITE" id="PS50966"/>
    </source>
</evidence>
<protein>
    <recommendedName>
        <fullName evidence="6">SWIM-type domain-containing protein</fullName>
    </recommendedName>
</protein>
<accession>H3GE45</accession>
<dbReference type="InParanoid" id="H3GE45"/>
<keyword evidence="3" id="KW-0862">Zinc</keyword>
<dbReference type="PANTHER" id="PTHR31973:SF187">
    <property type="entry name" value="MUTATOR TRANSPOSASE MUDRA PROTEIN"/>
    <property type="match status" value="1"/>
</dbReference>
<feature type="domain" description="SWIM-type" evidence="6">
    <location>
        <begin position="540"/>
        <end position="572"/>
    </location>
</feature>
<evidence type="ECO:0000256" key="4">
    <source>
        <dbReference type="PROSITE-ProRule" id="PRU00325"/>
    </source>
</evidence>
<proteinExistence type="predicted"/>
<evidence type="ECO:0000256" key="2">
    <source>
        <dbReference type="ARBA" id="ARBA00022771"/>
    </source>
</evidence>
<evidence type="ECO:0000256" key="5">
    <source>
        <dbReference type="SAM" id="MobiDB-lite"/>
    </source>
</evidence>
<organism evidence="7 8">
    <name type="scientific">Phytophthora ramorum</name>
    <name type="common">Sudden oak death agent</name>
    <dbReference type="NCBI Taxonomy" id="164328"/>
    <lineage>
        <taxon>Eukaryota</taxon>
        <taxon>Sar</taxon>
        <taxon>Stramenopiles</taxon>
        <taxon>Oomycota</taxon>
        <taxon>Peronosporomycetes</taxon>
        <taxon>Peronosporales</taxon>
        <taxon>Peronosporaceae</taxon>
        <taxon>Phytophthora</taxon>
    </lineage>
</organism>
<feature type="region of interest" description="Disordered" evidence="5">
    <location>
        <begin position="709"/>
        <end position="740"/>
    </location>
</feature>
<dbReference type="InterPro" id="IPR007527">
    <property type="entry name" value="Znf_SWIM"/>
</dbReference>
<dbReference type="EMBL" id="DS566002">
    <property type="status" value="NOT_ANNOTATED_CDS"/>
    <property type="molecule type" value="Genomic_DNA"/>
</dbReference>
<dbReference type="Gene3D" id="2.60.120.560">
    <property type="entry name" value="Exo-inulinase, domain 1"/>
    <property type="match status" value="1"/>
</dbReference>
<dbReference type="HOGENOM" id="CLU_016476_0_0_1"/>
<feature type="compositionally biased region" description="Low complexity" evidence="5">
    <location>
        <begin position="1"/>
        <end position="18"/>
    </location>
</feature>
<dbReference type="Pfam" id="PF04434">
    <property type="entry name" value="SWIM"/>
    <property type="match status" value="1"/>
</dbReference>
<dbReference type="GO" id="GO:0008270">
    <property type="term" value="F:zinc ion binding"/>
    <property type="evidence" value="ECO:0007669"/>
    <property type="project" value="UniProtKB-KW"/>
</dbReference>